<feature type="compositionally biased region" description="Polar residues" evidence="1">
    <location>
        <begin position="131"/>
        <end position="143"/>
    </location>
</feature>
<proteinExistence type="predicted"/>
<evidence type="ECO:0000313" key="3">
    <source>
        <dbReference type="Proteomes" id="UP000299102"/>
    </source>
</evidence>
<keyword evidence="3" id="KW-1185">Reference proteome</keyword>
<gene>
    <name evidence="2" type="ORF">EVAR_96977_1</name>
</gene>
<evidence type="ECO:0000256" key="1">
    <source>
        <dbReference type="SAM" id="MobiDB-lite"/>
    </source>
</evidence>
<dbReference type="Proteomes" id="UP000299102">
    <property type="component" value="Unassembled WGS sequence"/>
</dbReference>
<dbReference type="EMBL" id="BGZK01000326">
    <property type="protein sequence ID" value="GBP36983.1"/>
    <property type="molecule type" value="Genomic_DNA"/>
</dbReference>
<feature type="compositionally biased region" description="Basic and acidic residues" evidence="1">
    <location>
        <begin position="120"/>
        <end position="130"/>
    </location>
</feature>
<accession>A0A4C1VEE9</accession>
<comment type="caution">
    <text evidence="2">The sequence shown here is derived from an EMBL/GenBank/DDBJ whole genome shotgun (WGS) entry which is preliminary data.</text>
</comment>
<organism evidence="2 3">
    <name type="scientific">Eumeta variegata</name>
    <name type="common">Bagworm moth</name>
    <name type="synonym">Eumeta japonica</name>
    <dbReference type="NCBI Taxonomy" id="151549"/>
    <lineage>
        <taxon>Eukaryota</taxon>
        <taxon>Metazoa</taxon>
        <taxon>Ecdysozoa</taxon>
        <taxon>Arthropoda</taxon>
        <taxon>Hexapoda</taxon>
        <taxon>Insecta</taxon>
        <taxon>Pterygota</taxon>
        <taxon>Neoptera</taxon>
        <taxon>Endopterygota</taxon>
        <taxon>Lepidoptera</taxon>
        <taxon>Glossata</taxon>
        <taxon>Ditrysia</taxon>
        <taxon>Tineoidea</taxon>
        <taxon>Psychidae</taxon>
        <taxon>Oiketicinae</taxon>
        <taxon>Eumeta</taxon>
    </lineage>
</organism>
<evidence type="ECO:0000313" key="2">
    <source>
        <dbReference type="EMBL" id="GBP36983.1"/>
    </source>
</evidence>
<sequence>MPEWKGRVPLTRSHCERITRRLGLHLSVVFNTLRPDEYDCLHFPEEVPGCFGYESSDARAAARAFYKRSIKVISDDESEAGDNKRRPRVRPAKTAPGRRLSTRRRVVSAPAAGRRNAANCRDRPYRRENRPNASDISTQMVSY</sequence>
<dbReference type="AlphaFoldDB" id="A0A4C1VEE9"/>
<name>A0A4C1VEE9_EUMVA</name>
<protein>
    <submittedName>
        <fullName evidence="2">Uncharacterized protein</fullName>
    </submittedName>
</protein>
<reference evidence="2 3" key="1">
    <citation type="journal article" date="2019" name="Commun. Biol.">
        <title>The bagworm genome reveals a unique fibroin gene that provides high tensile strength.</title>
        <authorList>
            <person name="Kono N."/>
            <person name="Nakamura H."/>
            <person name="Ohtoshi R."/>
            <person name="Tomita M."/>
            <person name="Numata K."/>
            <person name="Arakawa K."/>
        </authorList>
    </citation>
    <scope>NUCLEOTIDE SEQUENCE [LARGE SCALE GENOMIC DNA]</scope>
</reference>
<feature type="region of interest" description="Disordered" evidence="1">
    <location>
        <begin position="76"/>
        <end position="143"/>
    </location>
</feature>